<accession>A0A1G6JS73</accession>
<name>A0A1G6JS73_9BACT</name>
<dbReference type="Gene3D" id="3.40.50.1000">
    <property type="entry name" value="HAD superfamily/HAD-like"/>
    <property type="match status" value="1"/>
</dbReference>
<dbReference type="PANTHER" id="PTHR12725:SF117">
    <property type="entry name" value="HALOACID DEHALOGENASE-LIKE HYDROLASE"/>
    <property type="match status" value="1"/>
</dbReference>
<evidence type="ECO:0000313" key="2">
    <source>
        <dbReference type="Proteomes" id="UP000199411"/>
    </source>
</evidence>
<dbReference type="OrthoDB" id="9807630at2"/>
<dbReference type="PANTHER" id="PTHR12725">
    <property type="entry name" value="HALOACID DEHALOGENASE-LIKE HYDROLASE"/>
    <property type="match status" value="1"/>
</dbReference>
<dbReference type="SFLD" id="SFLDG01129">
    <property type="entry name" value="C1.5:_HAD__Beta-PGM__Phosphata"/>
    <property type="match status" value="1"/>
</dbReference>
<keyword evidence="1" id="KW-0378">Hydrolase</keyword>
<sequence>MKTFLIDLDKTLYKPQTGIFDHINKNIKKFMMQYLNMEEKFIENLRSFYVKTYGSTLMGLIKNYNIDPYFFLEFAHNVDLSSIKPNNNLKEKLKKINGKKIIFTSAPKKHALNVLERLEILSEFNDIFDIIEADFIAKPNKEPYIKIIKKFPSLFYTMIDDMEQNLITAKMFKFKTVLVNTKKSDCVDLCVESFEEIPIEFL</sequence>
<dbReference type="GO" id="GO:0016787">
    <property type="term" value="F:hydrolase activity"/>
    <property type="evidence" value="ECO:0007669"/>
    <property type="project" value="UniProtKB-KW"/>
</dbReference>
<proteinExistence type="predicted"/>
<dbReference type="SFLD" id="SFLDG01132">
    <property type="entry name" value="C1.5.3:_5'-Nucleotidase_Like"/>
    <property type="match status" value="1"/>
</dbReference>
<dbReference type="Pfam" id="PF00702">
    <property type="entry name" value="Hydrolase"/>
    <property type="match status" value="1"/>
</dbReference>
<dbReference type="Gene3D" id="1.10.150.450">
    <property type="match status" value="1"/>
</dbReference>
<dbReference type="InterPro" id="IPR010237">
    <property type="entry name" value="Pyr-5-nucltdase"/>
</dbReference>
<dbReference type="EMBL" id="FMYU01000003">
    <property type="protein sequence ID" value="SDC21592.1"/>
    <property type="molecule type" value="Genomic_DNA"/>
</dbReference>
<gene>
    <name evidence="1" type="ORF">SAMN05660835_00467</name>
</gene>
<dbReference type="InterPro" id="IPR036412">
    <property type="entry name" value="HAD-like_sf"/>
</dbReference>
<dbReference type="SFLD" id="SFLDS00003">
    <property type="entry name" value="Haloacid_Dehalogenase"/>
    <property type="match status" value="1"/>
</dbReference>
<dbReference type="Proteomes" id="UP000199411">
    <property type="component" value="Unassembled WGS sequence"/>
</dbReference>
<dbReference type="RefSeq" id="WP_092127914.1">
    <property type="nucleotide sequence ID" value="NZ_FMYU01000003.1"/>
</dbReference>
<keyword evidence="2" id="KW-1185">Reference proteome</keyword>
<evidence type="ECO:0000313" key="1">
    <source>
        <dbReference type="EMBL" id="SDC21592.1"/>
    </source>
</evidence>
<dbReference type="InterPro" id="IPR023214">
    <property type="entry name" value="HAD_sf"/>
</dbReference>
<dbReference type="AlphaFoldDB" id="A0A1G6JS73"/>
<dbReference type="SUPFAM" id="SSF56784">
    <property type="entry name" value="HAD-like"/>
    <property type="match status" value="1"/>
</dbReference>
<organism evidence="1 2">
    <name type="scientific">Desulfurella multipotens</name>
    <dbReference type="NCBI Taxonomy" id="79269"/>
    <lineage>
        <taxon>Bacteria</taxon>
        <taxon>Pseudomonadati</taxon>
        <taxon>Campylobacterota</taxon>
        <taxon>Desulfurellia</taxon>
        <taxon>Desulfurellales</taxon>
        <taxon>Desulfurellaceae</taxon>
        <taxon>Desulfurella</taxon>
    </lineage>
</organism>
<reference evidence="2" key="1">
    <citation type="submission" date="2016-10" db="EMBL/GenBank/DDBJ databases">
        <authorList>
            <person name="Varghese N."/>
            <person name="Submissions S."/>
        </authorList>
    </citation>
    <scope>NUCLEOTIDE SEQUENCE [LARGE SCALE GENOMIC DNA]</scope>
    <source>
        <strain evidence="2">DSM 8415</strain>
    </source>
</reference>
<protein>
    <submittedName>
        <fullName evidence="1">Putative hydrolase of the HAD superfamily</fullName>
    </submittedName>
</protein>